<organism evidence="1 2">
    <name type="scientific">Oryza rufipogon</name>
    <name type="common">Brownbeard rice</name>
    <name type="synonym">Asian wild rice</name>
    <dbReference type="NCBI Taxonomy" id="4529"/>
    <lineage>
        <taxon>Eukaryota</taxon>
        <taxon>Viridiplantae</taxon>
        <taxon>Streptophyta</taxon>
        <taxon>Embryophyta</taxon>
        <taxon>Tracheophyta</taxon>
        <taxon>Spermatophyta</taxon>
        <taxon>Magnoliopsida</taxon>
        <taxon>Liliopsida</taxon>
        <taxon>Poales</taxon>
        <taxon>Poaceae</taxon>
        <taxon>BOP clade</taxon>
        <taxon>Oryzoideae</taxon>
        <taxon>Oryzeae</taxon>
        <taxon>Oryzinae</taxon>
        <taxon>Oryza</taxon>
    </lineage>
</organism>
<accession>A0A0E0QB66</accession>
<protein>
    <submittedName>
        <fullName evidence="1">Uncharacterized protein</fullName>
    </submittedName>
</protein>
<evidence type="ECO:0000313" key="1">
    <source>
        <dbReference type="EnsemblPlants" id="ORUFI07G23030.1"/>
    </source>
</evidence>
<keyword evidence="2" id="KW-1185">Reference proteome</keyword>
<dbReference type="Proteomes" id="UP000008022">
    <property type="component" value="Unassembled WGS sequence"/>
</dbReference>
<reference evidence="1" key="2">
    <citation type="submission" date="2015-06" db="UniProtKB">
        <authorList>
            <consortium name="EnsemblPlants"/>
        </authorList>
    </citation>
    <scope>IDENTIFICATION</scope>
</reference>
<dbReference type="EnsemblPlants" id="ORUFI07G23030.1">
    <property type="protein sequence ID" value="ORUFI07G23030.1"/>
    <property type="gene ID" value="ORUFI07G23030"/>
</dbReference>
<reference evidence="2" key="1">
    <citation type="submission" date="2013-06" db="EMBL/GenBank/DDBJ databases">
        <authorList>
            <person name="Zhao Q."/>
        </authorList>
    </citation>
    <scope>NUCLEOTIDE SEQUENCE</scope>
    <source>
        <strain evidence="2">cv. W1943</strain>
    </source>
</reference>
<name>A0A0E0QB66_ORYRU</name>
<dbReference type="AlphaFoldDB" id="A0A0E0QB66"/>
<sequence>MEAMQALMKRMQLSEAEKKGIRICEAESGSMGSGDPKAIGKVLAEKVVNAEESMSDLRLLNGPNGTRGALQSIMGKSKTDVAWANDNRCVPTRHVYAMPDTSSLSTGRVESTPIA</sequence>
<proteinExistence type="predicted"/>
<dbReference type="HOGENOM" id="CLU_2112927_0_0_1"/>
<evidence type="ECO:0000313" key="2">
    <source>
        <dbReference type="Proteomes" id="UP000008022"/>
    </source>
</evidence>
<dbReference type="Gramene" id="ORUFI07G23030.1">
    <property type="protein sequence ID" value="ORUFI07G23030.1"/>
    <property type="gene ID" value="ORUFI07G23030"/>
</dbReference>